<feature type="binding site" evidence="8">
    <location>
        <position position="109"/>
    </location>
    <ligand>
        <name>Mg(2+)</name>
        <dbReference type="ChEBI" id="CHEBI:18420"/>
        <label>2</label>
    </ligand>
</feature>
<dbReference type="PANTHER" id="PTHR43555:SF1">
    <property type="entry name" value="PHOSPHORIBOSYLFORMYLGLYCINAMIDINE SYNTHASE SUBUNIT PURL"/>
    <property type="match status" value="1"/>
</dbReference>
<evidence type="ECO:0000313" key="12">
    <source>
        <dbReference type="EMBL" id="HHJ63464.1"/>
    </source>
</evidence>
<keyword evidence="2 8" id="KW-0436">Ligase</keyword>
<dbReference type="EMBL" id="DRNB01000034">
    <property type="protein sequence ID" value="HHJ63464.1"/>
    <property type="molecule type" value="Genomic_DNA"/>
</dbReference>
<dbReference type="GO" id="GO:0004642">
    <property type="term" value="F:phosphoribosylformylglycinamidine synthase activity"/>
    <property type="evidence" value="ECO:0007669"/>
    <property type="project" value="UniProtKB-UniRule"/>
</dbReference>
<dbReference type="GO" id="GO:0005524">
    <property type="term" value="F:ATP binding"/>
    <property type="evidence" value="ECO:0007669"/>
    <property type="project" value="UniProtKB-UniRule"/>
</dbReference>
<feature type="binding site" evidence="8">
    <location>
        <position position="232"/>
    </location>
    <ligand>
        <name>substrate</name>
    </ligand>
</feature>
<feature type="domain" description="PurM-like N-terminal" evidence="9">
    <location>
        <begin position="66"/>
        <end position="180"/>
    </location>
</feature>
<dbReference type="CDD" id="cd02203">
    <property type="entry name" value="PurL_repeat1"/>
    <property type="match status" value="1"/>
</dbReference>
<feature type="binding site" evidence="8">
    <location>
        <position position="531"/>
    </location>
    <ligand>
        <name>ATP</name>
        <dbReference type="ChEBI" id="CHEBI:30616"/>
    </ligand>
</feature>
<comment type="pathway">
    <text evidence="8">Purine metabolism; IMP biosynthesis via de novo pathway; 5-amino-1-(5-phospho-D-ribosyl)imidazole from N(2)-formyl-N(1)-(5-phospho-D-ribosyl)glycinamide: step 1/2.</text>
</comment>
<dbReference type="FunFam" id="3.30.1330.10:FF:000004">
    <property type="entry name" value="Phosphoribosylformylglycinamidine synthase subunit PurL"/>
    <property type="match status" value="1"/>
</dbReference>
<dbReference type="SUPFAM" id="SSF56042">
    <property type="entry name" value="PurM C-terminal domain-like"/>
    <property type="match status" value="2"/>
</dbReference>
<evidence type="ECO:0000256" key="2">
    <source>
        <dbReference type="ARBA" id="ARBA00022598"/>
    </source>
</evidence>
<dbReference type="Gene3D" id="3.30.1330.10">
    <property type="entry name" value="PurM-like, N-terminal domain"/>
    <property type="match status" value="2"/>
</dbReference>
<evidence type="ECO:0000256" key="1">
    <source>
        <dbReference type="ARBA" id="ARBA00022490"/>
    </source>
</evidence>
<protein>
    <recommendedName>
        <fullName evidence="8">Phosphoribosylformylglycinamidine synthase subunit PurL</fullName>
        <shortName evidence="8">FGAM synthase</shortName>
        <ecNumber evidence="8">6.3.5.3</ecNumber>
    </recommendedName>
    <alternativeName>
        <fullName evidence="8">Formylglycinamide ribonucleotide amidotransferase subunit II</fullName>
        <shortName evidence="8">FGAR amidotransferase II</shortName>
        <shortName evidence="8">FGAR-AT II</shortName>
    </alternativeName>
    <alternativeName>
        <fullName evidence="8">Glutamine amidotransferase PurL</fullName>
    </alternativeName>
    <alternativeName>
        <fullName evidence="8">Phosphoribosylformylglycinamidine synthase subunit II</fullName>
    </alternativeName>
</protein>
<comment type="similarity">
    <text evidence="8">Belongs to the FGAMS family.</text>
</comment>
<dbReference type="InterPro" id="IPR010074">
    <property type="entry name" value="PRibForGlyAmidine_synth_PurL"/>
</dbReference>
<dbReference type="Pfam" id="PF02769">
    <property type="entry name" value="AIRS_C"/>
    <property type="match status" value="2"/>
</dbReference>
<name>A0A7C5L1S8_AQUAO</name>
<proteinExistence type="inferred from homology"/>
<dbReference type="InterPro" id="IPR036676">
    <property type="entry name" value="PurM-like_C_sf"/>
</dbReference>
<dbReference type="AlphaFoldDB" id="A0A7C5L1S8"/>
<dbReference type="InterPro" id="IPR016188">
    <property type="entry name" value="PurM-like_N"/>
</dbReference>
<comment type="subcellular location">
    <subcellularLocation>
        <location evidence="8">Cytoplasm</location>
    </subcellularLocation>
</comment>
<dbReference type="EC" id="6.3.5.3" evidence="8"/>
<feature type="domain" description="Phosphoribosylformylglycinamidine synthase linker" evidence="11">
    <location>
        <begin position="8"/>
        <end position="45"/>
    </location>
</feature>
<dbReference type="NCBIfam" id="NF002290">
    <property type="entry name" value="PRK01213.1"/>
    <property type="match status" value="1"/>
</dbReference>
<feature type="binding site" evidence="8">
    <location>
        <position position="534"/>
    </location>
    <ligand>
        <name>substrate</name>
    </ligand>
</feature>
<feature type="binding site" evidence="8">
    <location>
        <begin position="86"/>
        <end position="89"/>
    </location>
    <ligand>
        <name>substrate</name>
    </ligand>
</feature>
<dbReference type="Proteomes" id="UP000885792">
    <property type="component" value="Unassembled WGS sequence"/>
</dbReference>
<dbReference type="Gene3D" id="3.90.650.10">
    <property type="entry name" value="PurM-like C-terminal domain"/>
    <property type="match status" value="2"/>
</dbReference>
<evidence type="ECO:0000259" key="11">
    <source>
        <dbReference type="Pfam" id="PF18072"/>
    </source>
</evidence>
<dbReference type="InterPro" id="IPR010918">
    <property type="entry name" value="PurM-like_C_dom"/>
</dbReference>
<comment type="caution">
    <text evidence="12">The sequence shown here is derived from an EMBL/GenBank/DDBJ whole genome shotgun (WGS) entry which is preliminary data.</text>
</comment>
<dbReference type="GO" id="GO:0005737">
    <property type="term" value="C:cytoplasm"/>
    <property type="evidence" value="ECO:0007669"/>
    <property type="project" value="UniProtKB-SubCell"/>
</dbReference>
<comment type="subunit">
    <text evidence="8">Monomer. Part of the FGAM synthase complex composed of 1 PurL, 1 PurQ and 2 PurS subunits.</text>
</comment>
<comment type="function">
    <text evidence="8">Part of the phosphoribosylformylglycinamidine synthase complex involved in the purines biosynthetic pathway. Catalyzes the ATP-dependent conversion of formylglycinamide ribonucleotide (FGAR) and glutamine to yield formylglycinamidine ribonucleotide (FGAM) and glutamate. The FGAM synthase complex is composed of three subunits. PurQ produces an ammonia molecule by converting glutamine to glutamate. PurL transfers the ammonia molecule to FGAR to form FGAM in an ATP-dependent manner. PurS interacts with PurQ and PurL and is thought to assist in the transfer of the ammonia molecule from PurQ to PurL.</text>
</comment>
<keyword evidence="7 8" id="KW-0460">Magnesium</keyword>
<gene>
    <name evidence="8 12" type="primary">purL</name>
    <name evidence="12" type="ORF">ENJ61_01005</name>
</gene>
<dbReference type="Pfam" id="PF18072">
    <property type="entry name" value="FGAR-AT_linker"/>
    <property type="match status" value="1"/>
</dbReference>
<sequence length="742" mass="81694">MERVWEAHGLTEEEYRRIQSSLGREPNAVELGVLGALWSEHCSYKSSKKVLRKLPVSADWVVQGPGENAGVVAVDEKVWIAFKIESHNHPSFIEPFNGAATGVGGIVRDILSMGARPVVLADSLRFGELDSPRTRFLVRGVVRGISSYGNSIGVPTVAGETFFEDCYRTNPLVNAFCLGVLPAGRMLRARATAPDQLLFLIGSATGRDGIQGAVMASGEFSEDAEDRRPSVQVGDPYFGKKLIEAVLEAVERGIPVGMQDLGAAGLAGSASEIAAKSKLGVELYLDRVPLREEGMTPYEILLSESQERMLLVVEEEKVPDLEEIARRYHLSYAVVGRTTEGGRFRAFFEDKKVADLPVSLIVGEAPLYDRPVQEPAYLKELRSFDQDSLPAVDLPVALIKVLSSPNVASKAWIFSQYDHQVGTNTVLKPGGDAALMRIKWVVRPELKTNRGIAISVEGNGRMVFLDPYEGGKYVVAEACRNVACVGAKPLALTDCLNFGNPERPEIMWQLSRAVEGMAKACRLLNVPVVSGNVSLYNETVEGEEIRNIYPTPVVVCVGVLENVERHVDIHYVSTGDLLLIGDISRPSELGGSEYLKVVHGKIEGRVPSVDLEKERKLIEVLVELVKKGMINSAHDVSTGGLLINVLESLFPGRLGAELDIYAEERPDFFLFAEMPTRVVISVDPQKSEEIRSFIEEKGLEWMYIGKVVPRRTFKISYNGKVIFEEDPDTLKEVWERSLEEAL</sequence>
<feature type="binding site" evidence="8">
    <location>
        <position position="260"/>
    </location>
    <ligand>
        <name>Mg(2+)</name>
        <dbReference type="ChEBI" id="CHEBI:18420"/>
        <label>2</label>
    </ligand>
</feature>
<accession>A0A7C5L1S8</accession>
<keyword evidence="1 8" id="KW-0963">Cytoplasm</keyword>
<feature type="binding site" evidence="8">
    <location>
        <position position="83"/>
    </location>
    <ligand>
        <name>ATP</name>
        <dbReference type="ChEBI" id="CHEBI:30616"/>
    </ligand>
</feature>
<evidence type="ECO:0000256" key="3">
    <source>
        <dbReference type="ARBA" id="ARBA00022723"/>
    </source>
</evidence>
<comment type="caution">
    <text evidence="8">Lacks conserved residue(s) required for the propagation of feature annotation.</text>
</comment>
<dbReference type="NCBIfam" id="TIGR01736">
    <property type="entry name" value="FGAM_synth_II"/>
    <property type="match status" value="1"/>
</dbReference>
<keyword evidence="5 8" id="KW-0658">Purine biosynthesis</keyword>
<dbReference type="InterPro" id="IPR041609">
    <property type="entry name" value="PurL_linker"/>
</dbReference>
<feature type="binding site" evidence="8">
    <location>
        <position position="494"/>
    </location>
    <ligand>
        <name>ATP</name>
        <dbReference type="ChEBI" id="CHEBI:30616"/>
    </ligand>
</feature>
<feature type="domain" description="PurM-like N-terminal" evidence="9">
    <location>
        <begin position="430"/>
        <end position="559"/>
    </location>
</feature>
<feature type="domain" description="PurM-like C-terminal" evidence="10">
    <location>
        <begin position="194"/>
        <end position="346"/>
    </location>
</feature>
<dbReference type="PIRSF" id="PIRSF001587">
    <property type="entry name" value="FGAM_synthase_II"/>
    <property type="match status" value="1"/>
</dbReference>
<evidence type="ECO:0000256" key="4">
    <source>
        <dbReference type="ARBA" id="ARBA00022741"/>
    </source>
</evidence>
<evidence type="ECO:0000256" key="7">
    <source>
        <dbReference type="ARBA" id="ARBA00022842"/>
    </source>
</evidence>
<dbReference type="HAMAP" id="MF_00420">
    <property type="entry name" value="PurL_2"/>
    <property type="match status" value="1"/>
</dbReference>
<evidence type="ECO:0000259" key="10">
    <source>
        <dbReference type="Pfam" id="PF02769"/>
    </source>
</evidence>
<feature type="binding site" evidence="8">
    <location>
        <position position="44"/>
    </location>
    <ligand>
        <name>ATP</name>
        <dbReference type="ChEBI" id="CHEBI:30616"/>
    </ligand>
</feature>
<evidence type="ECO:0000256" key="5">
    <source>
        <dbReference type="ARBA" id="ARBA00022755"/>
    </source>
</evidence>
<evidence type="ECO:0000256" key="6">
    <source>
        <dbReference type="ARBA" id="ARBA00022840"/>
    </source>
</evidence>
<dbReference type="GO" id="GO:0006189">
    <property type="term" value="P:'de novo' IMP biosynthetic process"/>
    <property type="evidence" value="ECO:0007669"/>
    <property type="project" value="UniProtKB-UniRule"/>
</dbReference>
<keyword evidence="4 8" id="KW-0547">Nucleotide-binding</keyword>
<evidence type="ECO:0000259" key="9">
    <source>
        <dbReference type="Pfam" id="PF00586"/>
    </source>
</evidence>
<dbReference type="GO" id="GO:0000287">
    <property type="term" value="F:magnesium ion binding"/>
    <property type="evidence" value="ECO:0007669"/>
    <property type="project" value="UniProtKB-UniRule"/>
</dbReference>
<dbReference type="UniPathway" id="UPA00074">
    <property type="reaction ID" value="UER00128"/>
</dbReference>
<feature type="domain" description="PurM-like C-terminal" evidence="10">
    <location>
        <begin position="577"/>
        <end position="716"/>
    </location>
</feature>
<dbReference type="Pfam" id="PF00586">
    <property type="entry name" value="AIRS"/>
    <property type="match status" value="2"/>
</dbReference>
<feature type="active site" evidence="8">
    <location>
        <position position="41"/>
    </location>
</feature>
<reference evidence="12" key="1">
    <citation type="journal article" date="2020" name="mSystems">
        <title>Genome- and Community-Level Interaction Insights into Carbon Utilization and Element Cycling Functions of Hydrothermarchaeota in Hydrothermal Sediment.</title>
        <authorList>
            <person name="Zhou Z."/>
            <person name="Liu Y."/>
            <person name="Xu W."/>
            <person name="Pan J."/>
            <person name="Luo Z.H."/>
            <person name="Li M."/>
        </authorList>
    </citation>
    <scope>NUCLEOTIDE SEQUENCE [LARGE SCALE GENOMIC DNA]</scope>
    <source>
        <strain evidence="12">HyVt-501</strain>
    </source>
</reference>
<feature type="binding site" evidence="8">
    <location>
        <begin position="304"/>
        <end position="306"/>
    </location>
    <ligand>
        <name>substrate</name>
    </ligand>
</feature>
<comment type="catalytic activity">
    <reaction evidence="8">
        <text>N(2)-formyl-N(1)-(5-phospho-beta-D-ribosyl)glycinamide + L-glutamine + ATP + H2O = 2-formamido-N(1)-(5-O-phospho-beta-D-ribosyl)acetamidine + L-glutamate + ADP + phosphate + H(+)</text>
        <dbReference type="Rhea" id="RHEA:17129"/>
        <dbReference type="ChEBI" id="CHEBI:15377"/>
        <dbReference type="ChEBI" id="CHEBI:15378"/>
        <dbReference type="ChEBI" id="CHEBI:29985"/>
        <dbReference type="ChEBI" id="CHEBI:30616"/>
        <dbReference type="ChEBI" id="CHEBI:43474"/>
        <dbReference type="ChEBI" id="CHEBI:58359"/>
        <dbReference type="ChEBI" id="CHEBI:147286"/>
        <dbReference type="ChEBI" id="CHEBI:147287"/>
        <dbReference type="ChEBI" id="CHEBI:456216"/>
        <dbReference type="EC" id="6.3.5.3"/>
    </reaction>
</comment>
<feature type="binding site" evidence="8">
    <location>
        <position position="532"/>
    </location>
    <ligand>
        <name>Mg(2+)</name>
        <dbReference type="ChEBI" id="CHEBI:18420"/>
        <label>1</label>
    </ligand>
</feature>
<dbReference type="SUPFAM" id="SSF55326">
    <property type="entry name" value="PurM N-terminal domain-like"/>
    <property type="match status" value="2"/>
</dbReference>
<feature type="binding site" evidence="8">
    <location>
        <position position="85"/>
    </location>
    <ligand>
        <name>Mg(2+)</name>
        <dbReference type="ChEBI" id="CHEBI:18420"/>
        <label>1</label>
    </ligand>
</feature>
<feature type="binding site" evidence="8">
    <location>
        <position position="108"/>
    </location>
    <ligand>
        <name>substrate</name>
    </ligand>
</feature>
<keyword evidence="6 8" id="KW-0067">ATP-binding</keyword>
<keyword evidence="3 8" id="KW-0479">Metal-binding</keyword>
<organism evidence="12">
    <name type="scientific">Aquifex aeolicus</name>
    <dbReference type="NCBI Taxonomy" id="63363"/>
    <lineage>
        <taxon>Bacteria</taxon>
        <taxon>Pseudomonadati</taxon>
        <taxon>Aquificota</taxon>
        <taxon>Aquificia</taxon>
        <taxon>Aquificales</taxon>
        <taxon>Aquificaceae</taxon>
        <taxon>Aquifex</taxon>
    </lineage>
</organism>
<dbReference type="CDD" id="cd02204">
    <property type="entry name" value="PurL_repeat2"/>
    <property type="match status" value="1"/>
</dbReference>
<feature type="active site" description="Proton acceptor" evidence="8">
    <location>
        <position position="87"/>
    </location>
</feature>
<dbReference type="PANTHER" id="PTHR43555">
    <property type="entry name" value="PHOSPHORIBOSYLFORMYLGLYCINAMIDINE SYNTHASE SUBUNIT PURL"/>
    <property type="match status" value="1"/>
</dbReference>
<evidence type="ECO:0000256" key="8">
    <source>
        <dbReference type="HAMAP-Rule" id="MF_00420"/>
    </source>
</evidence>
<dbReference type="InterPro" id="IPR036921">
    <property type="entry name" value="PurM-like_N_sf"/>
</dbReference>